<comment type="caution">
    <text evidence="2">The sequence shown here is derived from an EMBL/GenBank/DDBJ whole genome shotgun (WGS) entry which is preliminary data.</text>
</comment>
<organism evidence="2 3">
    <name type="scientific">Streptoalloteichus tenebrarius (strain ATCC 17920 / DSM 40477 / JCM 4838 / CBS 697.72 / NBRC 16177 / NCIMB 11028 / NRRL B-12390 / A12253. 1 / ISP 5477)</name>
    <name type="common">Streptomyces tenebrarius</name>
    <dbReference type="NCBI Taxonomy" id="1933"/>
    <lineage>
        <taxon>Bacteria</taxon>
        <taxon>Bacillati</taxon>
        <taxon>Actinomycetota</taxon>
        <taxon>Actinomycetes</taxon>
        <taxon>Pseudonocardiales</taxon>
        <taxon>Pseudonocardiaceae</taxon>
        <taxon>Streptoalloteichus</taxon>
    </lineage>
</organism>
<keyword evidence="3" id="KW-1185">Reference proteome</keyword>
<evidence type="ECO:0000256" key="1">
    <source>
        <dbReference type="SAM" id="MobiDB-lite"/>
    </source>
</evidence>
<name>A0ABT1HT54_STRSD</name>
<gene>
    <name evidence="2" type="ORF">LX15_002380</name>
</gene>
<reference evidence="2 3" key="1">
    <citation type="submission" date="2022-06" db="EMBL/GenBank/DDBJ databases">
        <title>Genomic Encyclopedia of Archaeal and Bacterial Type Strains, Phase II (KMG-II): from individual species to whole genera.</title>
        <authorList>
            <person name="Goeker M."/>
        </authorList>
    </citation>
    <scope>NUCLEOTIDE SEQUENCE [LARGE SCALE GENOMIC DNA]</scope>
    <source>
        <strain evidence="2 3">DSM 40477</strain>
    </source>
</reference>
<dbReference type="EMBL" id="JAMTCP010000010">
    <property type="protein sequence ID" value="MCP2258682.1"/>
    <property type="molecule type" value="Genomic_DNA"/>
</dbReference>
<feature type="region of interest" description="Disordered" evidence="1">
    <location>
        <begin position="280"/>
        <end position="321"/>
    </location>
</feature>
<dbReference type="Proteomes" id="UP001205311">
    <property type="component" value="Unassembled WGS sequence"/>
</dbReference>
<feature type="compositionally biased region" description="Low complexity" evidence="1">
    <location>
        <begin position="284"/>
        <end position="297"/>
    </location>
</feature>
<feature type="region of interest" description="Disordered" evidence="1">
    <location>
        <begin position="13"/>
        <end position="45"/>
    </location>
</feature>
<feature type="compositionally biased region" description="Pro residues" evidence="1">
    <location>
        <begin position="23"/>
        <end position="40"/>
    </location>
</feature>
<proteinExistence type="predicted"/>
<evidence type="ECO:0000313" key="3">
    <source>
        <dbReference type="Proteomes" id="UP001205311"/>
    </source>
</evidence>
<accession>A0ABT1HT54</accession>
<evidence type="ECO:0000313" key="2">
    <source>
        <dbReference type="EMBL" id="MCP2258682.1"/>
    </source>
</evidence>
<sequence>MGTADWFRRLFMTEPTGSGPRSAPYPPPDPFQRQPPPKPTGLPSSVRQTTLATRAPSDLPGVWFDAALDLTWQMLPDGDQRHGRPEDLVRGYAYEILAQVTRAHSVTAVTAAQTEANRQLGWVREVEGVVSMRGSVELSVTPACAQAAEEHERLRRDREVSRLRRELEAEEVDHLRTVAFDQVTSARIWWVRQHPERIREIAELDGVFARLCGEEPGQPVEVTPVASVSSSEERRPDSAGWRTLERLAAVLDQLDDSSRERLWELAVHVVDNLGRTLADERRSPVAAPDAPLLDAVPGTRPPGRQEHDLPPAQANGSAPVG</sequence>
<feature type="region of interest" description="Disordered" evidence="1">
    <location>
        <begin position="219"/>
        <end position="239"/>
    </location>
</feature>
<protein>
    <submittedName>
        <fullName evidence="2">Uncharacterized protein</fullName>
    </submittedName>
</protein>